<dbReference type="GO" id="GO:0016746">
    <property type="term" value="F:acyltransferase activity"/>
    <property type="evidence" value="ECO:0007669"/>
    <property type="project" value="UniProtKB-KW"/>
</dbReference>
<dbReference type="Proteomes" id="UP000199137">
    <property type="component" value="Unassembled WGS sequence"/>
</dbReference>
<dbReference type="SUPFAM" id="SSF53901">
    <property type="entry name" value="Thiolase-like"/>
    <property type="match status" value="1"/>
</dbReference>
<dbReference type="Gene3D" id="3.40.47.10">
    <property type="match status" value="2"/>
</dbReference>
<dbReference type="Proteomes" id="UP000470404">
    <property type="component" value="Unassembled WGS sequence"/>
</dbReference>
<evidence type="ECO:0000256" key="1">
    <source>
        <dbReference type="ARBA" id="ARBA00022679"/>
    </source>
</evidence>
<dbReference type="EMBL" id="FOWC01000002">
    <property type="protein sequence ID" value="SFO65892.1"/>
    <property type="molecule type" value="Genomic_DNA"/>
</dbReference>
<dbReference type="GO" id="GO:0044550">
    <property type="term" value="P:secondary metabolite biosynthetic process"/>
    <property type="evidence" value="ECO:0007669"/>
    <property type="project" value="TreeGrafter"/>
</dbReference>
<evidence type="ECO:0000313" key="6">
    <source>
        <dbReference type="EMBL" id="SFO65892.1"/>
    </source>
</evidence>
<evidence type="ECO:0000256" key="2">
    <source>
        <dbReference type="ARBA" id="ARBA00023315"/>
    </source>
</evidence>
<dbReference type="AlphaFoldDB" id="A0A1I5IZG5"/>
<reference evidence="5 8" key="2">
    <citation type="submission" date="2020-01" db="EMBL/GenBank/DDBJ databases">
        <title>Insect and environment-associated Actinomycetes.</title>
        <authorList>
            <person name="Currrie C."/>
            <person name="Chevrette M."/>
            <person name="Carlson C."/>
            <person name="Stubbendieck R."/>
            <person name="Wendt-Pienkowski E."/>
        </authorList>
    </citation>
    <scope>NUCLEOTIDE SEQUENCE [LARGE SCALE GENOMIC DNA]</scope>
    <source>
        <strain evidence="5 8">SID8386</strain>
    </source>
</reference>
<sequence>MRFDGLYLAGLGSWLPPATTSAEAVRSGQCSAETARKSEMESVLVAPDGIAPPEMAARAARVALERSGVARGDIAVLLHATLFHQGYDLWSPAAYVQRAAVGGTCPAIEVRQVSNGGMAALDLAASYLLADPARQAALITAADRFDGPDFDRWHSDPGTAYADGGTAMVLSRVGGFARLRSLAVVSGPELEGMHRAGAAFGEVEMRTRQLVDLDAHKRSYLSEAGMSQTLAAILDGQREALKRALSDAELELSDVDRLVLPHFGRRRLVSNYLRHMDVPLERTTWDFDSKIGHLGAGDHIVSLENLVRTGGLQPGQTCLLMGVGAGFSWSSAVIELLEKPEWAD</sequence>
<gene>
    <name evidence="5" type="ORF">G3I59_11670</name>
    <name evidence="6" type="ORF">SAMN05421854_102811</name>
</gene>
<dbReference type="STRING" id="112413.SAMN05421854_102811"/>
<dbReference type="InterPro" id="IPR016039">
    <property type="entry name" value="Thiolase-like"/>
</dbReference>
<keyword evidence="1" id="KW-0808">Transferase</keyword>
<organism evidence="6 7">
    <name type="scientific">Amycolatopsis rubida</name>
    <dbReference type="NCBI Taxonomy" id="112413"/>
    <lineage>
        <taxon>Bacteria</taxon>
        <taxon>Bacillati</taxon>
        <taxon>Actinomycetota</taxon>
        <taxon>Actinomycetes</taxon>
        <taxon>Pseudonocardiales</taxon>
        <taxon>Pseudonocardiaceae</taxon>
        <taxon>Amycolatopsis</taxon>
    </lineage>
</organism>
<dbReference type="CDD" id="cd00827">
    <property type="entry name" value="init_cond_enzymes"/>
    <property type="match status" value="1"/>
</dbReference>
<keyword evidence="8" id="KW-1185">Reference proteome</keyword>
<reference evidence="6 7" key="1">
    <citation type="submission" date="2016-10" db="EMBL/GenBank/DDBJ databases">
        <authorList>
            <person name="de Groot N.N."/>
        </authorList>
    </citation>
    <scope>NUCLEOTIDE SEQUENCE [LARGE SCALE GENOMIC DNA]</scope>
    <source>
        <strain evidence="6 7">DSM 44637</strain>
    </source>
</reference>
<keyword evidence="3" id="KW-0175">Coiled coil</keyword>
<evidence type="ECO:0000313" key="8">
    <source>
        <dbReference type="Proteomes" id="UP000470404"/>
    </source>
</evidence>
<feature type="domain" description="Beta-ketoacyl-[acyl-carrier-protein] synthase III C-terminal" evidence="4">
    <location>
        <begin position="245"/>
        <end position="335"/>
    </location>
</feature>
<dbReference type="InterPro" id="IPR013747">
    <property type="entry name" value="ACP_syn_III_C"/>
</dbReference>
<dbReference type="RefSeq" id="WP_093573238.1">
    <property type="nucleotide sequence ID" value="NZ_FOWC01000002.1"/>
</dbReference>
<accession>A0A1I5IZG5</accession>
<protein>
    <submittedName>
        <fullName evidence="5">3-oxoacyl-ACP synthase</fullName>
    </submittedName>
    <submittedName>
        <fullName evidence="6">3-oxoacyl-[acyl-carrier-protein] synthase-3</fullName>
    </submittedName>
</protein>
<dbReference type="PANTHER" id="PTHR34069">
    <property type="entry name" value="3-OXOACYL-[ACYL-CARRIER-PROTEIN] SYNTHASE 3"/>
    <property type="match status" value="1"/>
</dbReference>
<evidence type="ECO:0000313" key="5">
    <source>
        <dbReference type="EMBL" id="NEC56226.1"/>
    </source>
</evidence>
<proteinExistence type="predicted"/>
<keyword evidence="2" id="KW-0012">Acyltransferase</keyword>
<dbReference type="PANTHER" id="PTHR34069:SF2">
    <property type="entry name" value="BETA-KETOACYL-[ACYL-CARRIER-PROTEIN] SYNTHASE III"/>
    <property type="match status" value="1"/>
</dbReference>
<feature type="coiled-coil region" evidence="3">
    <location>
        <begin position="231"/>
        <end position="258"/>
    </location>
</feature>
<dbReference type="Pfam" id="PF08541">
    <property type="entry name" value="ACP_syn_III_C"/>
    <property type="match status" value="1"/>
</dbReference>
<evidence type="ECO:0000313" key="7">
    <source>
        <dbReference type="Proteomes" id="UP000199137"/>
    </source>
</evidence>
<name>A0A1I5IZG5_9PSEU</name>
<dbReference type="EMBL" id="JAAGNC010000068">
    <property type="protein sequence ID" value="NEC56226.1"/>
    <property type="molecule type" value="Genomic_DNA"/>
</dbReference>
<evidence type="ECO:0000256" key="3">
    <source>
        <dbReference type="SAM" id="Coils"/>
    </source>
</evidence>
<evidence type="ECO:0000259" key="4">
    <source>
        <dbReference type="Pfam" id="PF08541"/>
    </source>
</evidence>
<dbReference type="OrthoDB" id="7055207at2"/>